<dbReference type="PROSITE" id="PS51257">
    <property type="entry name" value="PROKAR_LIPOPROTEIN"/>
    <property type="match status" value="1"/>
</dbReference>
<dbReference type="RefSeq" id="WP_255040382.1">
    <property type="nucleotide sequence ID" value="NZ_JANEYT010000002.1"/>
</dbReference>
<name>A0ABT1MWD0_9GAMM</name>
<dbReference type="PIRSF" id="PIRSF016481">
    <property type="entry name" value="Pilus_assembly_PilP"/>
    <property type="match status" value="1"/>
</dbReference>
<dbReference type="InterPro" id="IPR007446">
    <property type="entry name" value="PilP"/>
</dbReference>
<comment type="caution">
    <text evidence="2">The sequence shown here is derived from an EMBL/GenBank/DDBJ whole genome shotgun (WGS) entry which is preliminary data.</text>
</comment>
<feature type="signal peptide" evidence="1">
    <location>
        <begin position="1"/>
        <end position="21"/>
    </location>
</feature>
<organism evidence="2 3">
    <name type="scientific">Photobacterium pectinilyticum</name>
    <dbReference type="NCBI Taxonomy" id="2906793"/>
    <lineage>
        <taxon>Bacteria</taxon>
        <taxon>Pseudomonadati</taxon>
        <taxon>Pseudomonadota</taxon>
        <taxon>Gammaproteobacteria</taxon>
        <taxon>Vibrionales</taxon>
        <taxon>Vibrionaceae</taxon>
        <taxon>Photobacterium</taxon>
    </lineage>
</organism>
<dbReference type="Pfam" id="PF04351">
    <property type="entry name" value="PilP"/>
    <property type="match status" value="1"/>
</dbReference>
<proteinExistence type="predicted"/>
<reference evidence="2 3" key="1">
    <citation type="submission" date="2022-07" db="EMBL/GenBank/DDBJ databases">
        <title>Photobacterium pectinilyticum sp. nov., a marine bacterium isolated from surface seawater of Qingdao offshore.</title>
        <authorList>
            <person name="Wang X."/>
        </authorList>
    </citation>
    <scope>NUCLEOTIDE SEQUENCE [LARGE SCALE GENOMIC DNA]</scope>
    <source>
        <strain evidence="2 3">ZSDE20</strain>
    </source>
</reference>
<dbReference type="Proteomes" id="UP001524460">
    <property type="component" value="Unassembled WGS sequence"/>
</dbReference>
<keyword evidence="3" id="KW-1185">Reference proteome</keyword>
<dbReference type="EMBL" id="JANEYT010000002">
    <property type="protein sequence ID" value="MCQ1056795.1"/>
    <property type="molecule type" value="Genomic_DNA"/>
</dbReference>
<gene>
    <name evidence="2" type="ORF">NHN17_01765</name>
</gene>
<evidence type="ECO:0000313" key="3">
    <source>
        <dbReference type="Proteomes" id="UP001524460"/>
    </source>
</evidence>
<dbReference type="Gene3D" id="2.30.30.830">
    <property type="match status" value="1"/>
</dbReference>
<evidence type="ECO:0000313" key="2">
    <source>
        <dbReference type="EMBL" id="MCQ1056795.1"/>
    </source>
</evidence>
<accession>A0ABT1MWD0</accession>
<sequence>MMNIKILAWLVFGLGLTGCQANDDSVEQFINQTHQHAVAQVEPLDKQELFRAEAFVMSRDRVPFQLPKPDLDVQVRKEGKVCWQPAERKRSSPLESYSLDQLSMRGVIGGASKEWALIYTPQGSLVQVREGSYIGHNHGRVLEVTANEVAIEQIMPDGDGCWLKIPAALKLASQ</sequence>
<feature type="chain" id="PRO_5046784859" evidence="1">
    <location>
        <begin position="22"/>
        <end position="174"/>
    </location>
</feature>
<evidence type="ECO:0000256" key="1">
    <source>
        <dbReference type="SAM" id="SignalP"/>
    </source>
</evidence>
<protein>
    <submittedName>
        <fullName evidence="2">Pilus assembly protein PilP</fullName>
    </submittedName>
</protein>
<keyword evidence="1" id="KW-0732">Signal</keyword>